<proteinExistence type="predicted"/>
<gene>
    <name evidence="1" type="ORF">XELAEV_18036058mg</name>
</gene>
<dbReference type="AlphaFoldDB" id="A0A974CGQ3"/>
<dbReference type="Proteomes" id="UP000694892">
    <property type="component" value="Chromosome 7L"/>
</dbReference>
<sequence>MFYWREPTERRARWLALDRSENEYLILPMKEIMNYVYNAILFTSLINGNNPILVLFFHFYFVISAKYFLQRT</sequence>
<accession>A0A974CGQ3</accession>
<evidence type="ECO:0000313" key="2">
    <source>
        <dbReference type="Proteomes" id="UP000694892"/>
    </source>
</evidence>
<organism evidence="1 2">
    <name type="scientific">Xenopus laevis</name>
    <name type="common">African clawed frog</name>
    <dbReference type="NCBI Taxonomy" id="8355"/>
    <lineage>
        <taxon>Eukaryota</taxon>
        <taxon>Metazoa</taxon>
        <taxon>Chordata</taxon>
        <taxon>Craniata</taxon>
        <taxon>Vertebrata</taxon>
        <taxon>Euteleostomi</taxon>
        <taxon>Amphibia</taxon>
        <taxon>Batrachia</taxon>
        <taxon>Anura</taxon>
        <taxon>Pipoidea</taxon>
        <taxon>Pipidae</taxon>
        <taxon>Xenopodinae</taxon>
        <taxon>Xenopus</taxon>
        <taxon>Xenopus</taxon>
    </lineage>
</organism>
<dbReference type="EMBL" id="CM004478">
    <property type="protein sequence ID" value="OCT73079.1"/>
    <property type="molecule type" value="Genomic_DNA"/>
</dbReference>
<name>A0A974CGQ3_XENLA</name>
<evidence type="ECO:0000313" key="1">
    <source>
        <dbReference type="EMBL" id="OCT73079.1"/>
    </source>
</evidence>
<protein>
    <submittedName>
        <fullName evidence="1">Uncharacterized protein</fullName>
    </submittedName>
</protein>
<reference evidence="2" key="1">
    <citation type="journal article" date="2016" name="Nature">
        <title>Genome evolution in the allotetraploid frog Xenopus laevis.</title>
        <authorList>
            <person name="Session A.M."/>
            <person name="Uno Y."/>
            <person name="Kwon T."/>
            <person name="Chapman J.A."/>
            <person name="Toyoda A."/>
            <person name="Takahashi S."/>
            <person name="Fukui A."/>
            <person name="Hikosaka A."/>
            <person name="Suzuki A."/>
            <person name="Kondo M."/>
            <person name="van Heeringen S.J."/>
            <person name="Quigley I."/>
            <person name="Heinz S."/>
            <person name="Ogino H."/>
            <person name="Ochi H."/>
            <person name="Hellsten U."/>
            <person name="Lyons J.B."/>
            <person name="Simakov O."/>
            <person name="Putnam N."/>
            <person name="Stites J."/>
            <person name="Kuroki Y."/>
            <person name="Tanaka T."/>
            <person name="Michiue T."/>
            <person name="Watanabe M."/>
            <person name="Bogdanovic O."/>
            <person name="Lister R."/>
            <person name="Georgiou G."/>
            <person name="Paranjpe S.S."/>
            <person name="van Kruijsbergen I."/>
            <person name="Shu S."/>
            <person name="Carlson J."/>
            <person name="Kinoshita T."/>
            <person name="Ohta Y."/>
            <person name="Mawaribuchi S."/>
            <person name="Jenkins J."/>
            <person name="Grimwood J."/>
            <person name="Schmutz J."/>
            <person name="Mitros T."/>
            <person name="Mozaffari S.V."/>
            <person name="Suzuki Y."/>
            <person name="Haramoto Y."/>
            <person name="Yamamoto T.S."/>
            <person name="Takagi C."/>
            <person name="Heald R."/>
            <person name="Miller K."/>
            <person name="Haudenschild C."/>
            <person name="Kitzman J."/>
            <person name="Nakayama T."/>
            <person name="Izutsu Y."/>
            <person name="Robert J."/>
            <person name="Fortriede J."/>
            <person name="Burns K."/>
            <person name="Lotay V."/>
            <person name="Karimi K."/>
            <person name="Yasuoka Y."/>
            <person name="Dichmann D.S."/>
            <person name="Flajnik M.F."/>
            <person name="Houston D.W."/>
            <person name="Shendure J."/>
            <person name="DuPasquier L."/>
            <person name="Vize P.D."/>
            <person name="Zorn A.M."/>
            <person name="Ito M."/>
            <person name="Marcotte E.M."/>
            <person name="Wallingford J.B."/>
            <person name="Ito Y."/>
            <person name="Asashima M."/>
            <person name="Ueno N."/>
            <person name="Matsuda Y."/>
            <person name="Veenstra G.J."/>
            <person name="Fujiyama A."/>
            <person name="Harland R.M."/>
            <person name="Taira M."/>
            <person name="Rokhsar D.S."/>
        </authorList>
    </citation>
    <scope>NUCLEOTIDE SEQUENCE [LARGE SCALE GENOMIC DNA]</scope>
    <source>
        <strain evidence="2">J</strain>
    </source>
</reference>